<keyword evidence="6 10" id="KW-1133">Transmembrane helix</keyword>
<feature type="transmembrane region" description="Helical" evidence="10">
    <location>
        <begin position="273"/>
        <end position="292"/>
    </location>
</feature>
<comment type="catalytic activity">
    <reaction evidence="10">
        <text>a very-long-chain acyl-CoA + malonyl-CoA + H(+) = a very-long-chain 3-oxoacyl-CoA + CO2 + CoA</text>
        <dbReference type="Rhea" id="RHEA:32727"/>
        <dbReference type="ChEBI" id="CHEBI:15378"/>
        <dbReference type="ChEBI" id="CHEBI:16526"/>
        <dbReference type="ChEBI" id="CHEBI:57287"/>
        <dbReference type="ChEBI" id="CHEBI:57384"/>
        <dbReference type="ChEBI" id="CHEBI:90725"/>
        <dbReference type="ChEBI" id="CHEBI:90736"/>
        <dbReference type="EC" id="2.3.1.199"/>
    </reaction>
</comment>
<keyword evidence="5 10" id="KW-0276">Fatty acid metabolism</keyword>
<feature type="compositionally biased region" description="Basic and acidic residues" evidence="11">
    <location>
        <begin position="1"/>
        <end position="10"/>
    </location>
</feature>
<organism evidence="13 14">
    <name type="scientific">Petrolisthes cinctipes</name>
    <name type="common">Flat porcelain crab</name>
    <dbReference type="NCBI Taxonomy" id="88211"/>
    <lineage>
        <taxon>Eukaryota</taxon>
        <taxon>Metazoa</taxon>
        <taxon>Ecdysozoa</taxon>
        <taxon>Arthropoda</taxon>
        <taxon>Crustacea</taxon>
        <taxon>Multicrustacea</taxon>
        <taxon>Malacostraca</taxon>
        <taxon>Eumalacostraca</taxon>
        <taxon>Eucarida</taxon>
        <taxon>Decapoda</taxon>
        <taxon>Pleocyemata</taxon>
        <taxon>Anomura</taxon>
        <taxon>Galatheoidea</taxon>
        <taxon>Porcellanidae</taxon>
        <taxon>Petrolisthes</taxon>
    </lineage>
</organism>
<dbReference type="AlphaFoldDB" id="A0AAE1KER3"/>
<evidence type="ECO:0000256" key="5">
    <source>
        <dbReference type="ARBA" id="ARBA00022832"/>
    </source>
</evidence>
<feature type="transmembrane region" description="Helical" evidence="10">
    <location>
        <begin position="151"/>
        <end position="170"/>
    </location>
</feature>
<dbReference type="PANTHER" id="PTHR11157:SF69">
    <property type="entry name" value="ELONGATION OF VERY LONG CHAIN FATTY ACIDS PROTEIN 7"/>
    <property type="match status" value="1"/>
</dbReference>
<accession>A0AAE1KER3</accession>
<evidence type="ECO:0000256" key="11">
    <source>
        <dbReference type="SAM" id="MobiDB-lite"/>
    </source>
</evidence>
<evidence type="ECO:0000256" key="3">
    <source>
        <dbReference type="ARBA" id="ARBA00022679"/>
    </source>
</evidence>
<comment type="caution">
    <text evidence="10">Lacks conserved residue(s) required for the propagation of feature annotation.</text>
</comment>
<feature type="transmembrane region" description="Helical" evidence="10">
    <location>
        <begin position="177"/>
        <end position="196"/>
    </location>
</feature>
<evidence type="ECO:0000256" key="4">
    <source>
        <dbReference type="ARBA" id="ARBA00022692"/>
    </source>
</evidence>
<feature type="transmembrane region" description="Helical" evidence="10">
    <location>
        <begin position="71"/>
        <end position="89"/>
    </location>
</feature>
<dbReference type="GO" id="GO:0009922">
    <property type="term" value="F:fatty acid elongase activity"/>
    <property type="evidence" value="ECO:0007669"/>
    <property type="project" value="UniProtKB-EC"/>
</dbReference>
<dbReference type="EMBL" id="JAWQEG010002756">
    <property type="protein sequence ID" value="KAK3869920.1"/>
    <property type="molecule type" value="Genomic_DNA"/>
</dbReference>
<comment type="similarity">
    <text evidence="10">Belongs to the ELO family.</text>
</comment>
<evidence type="ECO:0000256" key="10">
    <source>
        <dbReference type="RuleBase" id="RU361115"/>
    </source>
</evidence>
<evidence type="ECO:0000313" key="14">
    <source>
        <dbReference type="Proteomes" id="UP001286313"/>
    </source>
</evidence>
<evidence type="ECO:0000313" key="12">
    <source>
        <dbReference type="EMBL" id="KAK3855327.1"/>
    </source>
</evidence>
<feature type="region of interest" description="Disordered" evidence="11">
    <location>
        <begin position="1"/>
        <end position="21"/>
    </location>
</feature>
<reference evidence="13" key="1">
    <citation type="submission" date="2023-10" db="EMBL/GenBank/DDBJ databases">
        <title>Genome assemblies of two species of porcelain crab, Petrolisthes cinctipes and Petrolisthes manimaculis (Anomura: Porcellanidae).</title>
        <authorList>
            <person name="Angst P."/>
        </authorList>
    </citation>
    <scope>NUCLEOTIDE SEQUENCE</scope>
    <source>
        <strain evidence="13">PB745_01</strain>
        <tissue evidence="13">Gill</tissue>
    </source>
</reference>
<dbReference type="InterPro" id="IPR002076">
    <property type="entry name" value="ELO_fam"/>
</dbReference>
<evidence type="ECO:0000256" key="7">
    <source>
        <dbReference type="ARBA" id="ARBA00023098"/>
    </source>
</evidence>
<evidence type="ECO:0000256" key="1">
    <source>
        <dbReference type="ARBA" id="ARBA00004141"/>
    </source>
</evidence>
<dbReference type="GO" id="GO:0005789">
    <property type="term" value="C:endoplasmic reticulum membrane"/>
    <property type="evidence" value="ECO:0007669"/>
    <property type="project" value="TreeGrafter"/>
</dbReference>
<evidence type="ECO:0000256" key="8">
    <source>
        <dbReference type="ARBA" id="ARBA00023136"/>
    </source>
</evidence>
<feature type="transmembrane region" description="Helical" evidence="10">
    <location>
        <begin position="240"/>
        <end position="261"/>
    </location>
</feature>
<dbReference type="Proteomes" id="UP001286313">
    <property type="component" value="Unassembled WGS sequence"/>
</dbReference>
<keyword evidence="7 10" id="KW-0443">Lipid metabolism</keyword>
<dbReference type="GO" id="GO:0034626">
    <property type="term" value="P:fatty acid elongation, polyunsaturated fatty acid"/>
    <property type="evidence" value="ECO:0007669"/>
    <property type="project" value="TreeGrafter"/>
</dbReference>
<name>A0AAE1KER3_PETCI</name>
<protein>
    <recommendedName>
        <fullName evidence="10">Elongation of very long chain fatty acids protein</fullName>
        <ecNumber evidence="10">2.3.1.199</ecNumber>
    </recommendedName>
    <alternativeName>
        <fullName evidence="10">Very-long-chain 3-oxoacyl-CoA synthase</fullName>
    </alternativeName>
</protein>
<comment type="subcellular location">
    <subcellularLocation>
        <location evidence="1">Membrane</location>
        <topology evidence="1">Multi-pass membrane protein</topology>
    </subcellularLocation>
</comment>
<dbReference type="GO" id="GO:0034625">
    <property type="term" value="P:fatty acid elongation, monounsaturated fatty acid"/>
    <property type="evidence" value="ECO:0007669"/>
    <property type="project" value="TreeGrafter"/>
</dbReference>
<gene>
    <name evidence="13" type="ORF">Pcinc_024800</name>
    <name evidence="12" type="ORF">Pcinc_038263</name>
</gene>
<evidence type="ECO:0000256" key="2">
    <source>
        <dbReference type="ARBA" id="ARBA00022516"/>
    </source>
</evidence>
<feature type="transmembrane region" description="Helical" evidence="10">
    <location>
        <begin position="32"/>
        <end position="51"/>
    </location>
</feature>
<dbReference type="EC" id="2.3.1.199" evidence="10"/>
<proteinExistence type="inferred from homology"/>
<keyword evidence="8 10" id="KW-0472">Membrane</keyword>
<keyword evidence="2 10" id="KW-0444">Lipid biosynthesis</keyword>
<comment type="caution">
    <text evidence="13">The sequence shown here is derived from an EMBL/GenBank/DDBJ whole genome shotgun (WGS) entry which is preliminary data.</text>
</comment>
<evidence type="ECO:0000256" key="6">
    <source>
        <dbReference type="ARBA" id="ARBA00022989"/>
    </source>
</evidence>
<feature type="transmembrane region" description="Helical" evidence="10">
    <location>
        <begin position="101"/>
        <end position="121"/>
    </location>
</feature>
<evidence type="ECO:0000313" key="13">
    <source>
        <dbReference type="EMBL" id="KAK3869920.1"/>
    </source>
</evidence>
<dbReference type="GO" id="GO:0019367">
    <property type="term" value="P:fatty acid elongation, saturated fatty acid"/>
    <property type="evidence" value="ECO:0007669"/>
    <property type="project" value="TreeGrafter"/>
</dbReference>
<feature type="transmembrane region" description="Helical" evidence="10">
    <location>
        <begin position="208"/>
        <end position="228"/>
    </location>
</feature>
<keyword evidence="14" id="KW-1185">Reference proteome</keyword>
<sequence>MATTEKKDRSLPQTPPPTSDEELQQLKYNGKWAVAITVLTFMYGDLTVARQLPPDARQNTWLLMKSPYPPLAVSMVYVACVTWWGPLYMRHRKPITGLRPVMMVYNAFQVVFSFWLFWGAGVAGWLTKYKWVCEPCDFSDDPMAVKMMVMGYWYMISKYIDFIDTVFFVLNKKTEHISLLHVSHHALMPVGVWFGIRFQPGGHGTLMGFLNAFVHSVMYLYYLLAAMGPTLRPYLWWKKYLTFMQMAQFTIVFFHGIMLAFVECEVPLHPCLLRWLCVQAIMFFALFSDFYIKAYQMKGKAKKQLKDKAKSLPNGEKMNGHTNSISEGIVGKPFQCVPAGLEDVARERKRAYH</sequence>
<dbReference type="PANTHER" id="PTHR11157">
    <property type="entry name" value="FATTY ACID ACYL TRANSFERASE-RELATED"/>
    <property type="match status" value="1"/>
</dbReference>
<keyword evidence="3 10" id="KW-0808">Transferase</keyword>
<evidence type="ECO:0000256" key="9">
    <source>
        <dbReference type="ARBA" id="ARBA00023160"/>
    </source>
</evidence>
<dbReference type="EMBL" id="JAWQEG010006265">
    <property type="protein sequence ID" value="KAK3855327.1"/>
    <property type="molecule type" value="Genomic_DNA"/>
</dbReference>
<dbReference type="Pfam" id="PF01151">
    <property type="entry name" value="ELO"/>
    <property type="match status" value="1"/>
</dbReference>
<keyword evidence="9 10" id="KW-0275">Fatty acid biosynthesis</keyword>
<dbReference type="GO" id="GO:0042761">
    <property type="term" value="P:very long-chain fatty acid biosynthetic process"/>
    <property type="evidence" value="ECO:0007669"/>
    <property type="project" value="TreeGrafter"/>
</dbReference>
<dbReference type="GO" id="GO:0030148">
    <property type="term" value="P:sphingolipid biosynthetic process"/>
    <property type="evidence" value="ECO:0007669"/>
    <property type="project" value="TreeGrafter"/>
</dbReference>
<keyword evidence="4 10" id="KW-0812">Transmembrane</keyword>